<dbReference type="Proteomes" id="UP001055955">
    <property type="component" value="Chromosome"/>
</dbReference>
<protein>
    <recommendedName>
        <fullName evidence="3">Dephospho-CoA kinase</fullName>
    </recommendedName>
</protein>
<keyword evidence="2" id="KW-1185">Reference proteome</keyword>
<evidence type="ECO:0008006" key="3">
    <source>
        <dbReference type="Google" id="ProtNLM"/>
    </source>
</evidence>
<accession>A0ABY5DL37</accession>
<dbReference type="EMBL" id="CP092900">
    <property type="protein sequence ID" value="UTC24683.1"/>
    <property type="molecule type" value="Genomic_DNA"/>
</dbReference>
<evidence type="ECO:0000313" key="1">
    <source>
        <dbReference type="EMBL" id="UTC24683.1"/>
    </source>
</evidence>
<name>A0ABY5DL37_9GAMM</name>
<dbReference type="SUPFAM" id="SSF52540">
    <property type="entry name" value="P-loop containing nucleoside triphosphate hydrolases"/>
    <property type="match status" value="1"/>
</dbReference>
<sequence length="187" mass="21373">MSFTIAIIGGYGVGKSILRDHFESLGVAGISIDTLLSHELRAHYSKSEANEYLLLIDKSYKDILRRPEYITSKHLLNVIKLNILMRSEEGKQPRIIEFPSFIDVRPLMEKGAGILDYVIQVMCPIEKQKEYLLGAYHLSDEQVRFLVDEDPNEGCCYSTDIFFNAVTVDQVKWVCAQLLSSYYALNR</sequence>
<evidence type="ECO:0000313" key="2">
    <source>
        <dbReference type="Proteomes" id="UP001055955"/>
    </source>
</evidence>
<reference evidence="1 2" key="1">
    <citation type="journal article" date="2022" name="Nat. Microbiol.">
        <title>The microbiome of a bacterivorous marine choanoflagellate contains a resource-demanding obligate bacterial associate.</title>
        <authorList>
            <person name="Needham D.M."/>
            <person name="Poirier C."/>
            <person name="Bachy C."/>
            <person name="George E.E."/>
            <person name="Wilken S."/>
            <person name="Yung C.C.M."/>
            <person name="Limardo A.J."/>
            <person name="Morando M."/>
            <person name="Sudek L."/>
            <person name="Malmstrom R.R."/>
            <person name="Keeling P.J."/>
            <person name="Santoro A.E."/>
            <person name="Worden A.Z."/>
        </authorList>
    </citation>
    <scope>NUCLEOTIDE SEQUENCE [LARGE SCALE GENOMIC DNA]</scope>
    <source>
        <strain evidence="1 2">Comchoano-1</strain>
    </source>
</reference>
<dbReference type="InterPro" id="IPR027417">
    <property type="entry name" value="P-loop_NTPase"/>
</dbReference>
<dbReference type="Gene3D" id="3.40.50.300">
    <property type="entry name" value="P-loop containing nucleotide triphosphate hydrolases"/>
    <property type="match status" value="1"/>
</dbReference>
<organism evidence="1 2">
    <name type="scientific">Candidatus Comchoanobacter bicostacola</name>
    <dbReference type="NCBI Taxonomy" id="2919598"/>
    <lineage>
        <taxon>Bacteria</taxon>
        <taxon>Pseudomonadati</taxon>
        <taxon>Pseudomonadota</taxon>
        <taxon>Gammaproteobacteria</taxon>
        <taxon>Candidatus Comchoanobacterales</taxon>
        <taxon>Candidatus Comchoanobacteraceae</taxon>
        <taxon>Candidatus Comchoanobacter</taxon>
    </lineage>
</organism>
<dbReference type="RefSeq" id="WP_258568468.1">
    <property type="nucleotide sequence ID" value="NZ_CP092900.1"/>
</dbReference>
<proteinExistence type="predicted"/>
<gene>
    <name evidence="1" type="ORF">MMH89_00705</name>
</gene>